<dbReference type="EMBL" id="CP000249">
    <property type="protein sequence ID" value="ABD12092.1"/>
    <property type="molecule type" value="Genomic_DNA"/>
</dbReference>
<evidence type="ECO:0000313" key="2">
    <source>
        <dbReference type="EMBL" id="ABD12092.1"/>
    </source>
</evidence>
<feature type="region of interest" description="Disordered" evidence="1">
    <location>
        <begin position="1"/>
        <end position="191"/>
    </location>
</feature>
<reference evidence="2 3" key="1">
    <citation type="journal article" date="2007" name="Genome Res.">
        <title>Genome characteristics of facultatively symbiotic Frankia sp. strains reflect host range and host plant biogeography.</title>
        <authorList>
            <person name="Normand P."/>
            <person name="Lapierre P."/>
            <person name="Tisa L.S."/>
            <person name="Gogarten J.P."/>
            <person name="Alloisio N."/>
            <person name="Bagnarol E."/>
            <person name="Bassi C.A."/>
            <person name="Berry A.M."/>
            <person name="Bickhart D.M."/>
            <person name="Choisne N."/>
            <person name="Couloux A."/>
            <person name="Cournoyer B."/>
            <person name="Cruveiller S."/>
            <person name="Daubin V."/>
            <person name="Demange N."/>
            <person name="Francino M.P."/>
            <person name="Goltsman E."/>
            <person name="Huang Y."/>
            <person name="Kopp O.R."/>
            <person name="Labarre L."/>
            <person name="Lapidus A."/>
            <person name="Lavire C."/>
            <person name="Marechal J."/>
            <person name="Martinez M."/>
            <person name="Mastronunzio J.E."/>
            <person name="Mullin B.C."/>
            <person name="Niemann J."/>
            <person name="Pujic P."/>
            <person name="Rawnsley T."/>
            <person name="Rouy Z."/>
            <person name="Schenowitz C."/>
            <person name="Sellstedt A."/>
            <person name="Tavares F."/>
            <person name="Tomkins J.P."/>
            <person name="Vallenet D."/>
            <person name="Valverde C."/>
            <person name="Wall L.G."/>
            <person name="Wang Y."/>
            <person name="Medigue C."/>
            <person name="Benson D.R."/>
        </authorList>
    </citation>
    <scope>NUCLEOTIDE SEQUENCE [LARGE SCALE GENOMIC DNA]</scope>
    <source>
        <strain evidence="3">DSM 45818 / CECT 9043 / CcI3</strain>
    </source>
</reference>
<dbReference type="HOGENOM" id="CLU_1419623_0_0_11"/>
<dbReference type="Proteomes" id="UP000001937">
    <property type="component" value="Chromosome"/>
</dbReference>
<evidence type="ECO:0000256" key="1">
    <source>
        <dbReference type="SAM" id="MobiDB-lite"/>
    </source>
</evidence>
<accession>Q2J9F0</accession>
<evidence type="ECO:0000313" key="3">
    <source>
        <dbReference type="Proteomes" id="UP000001937"/>
    </source>
</evidence>
<proteinExistence type="predicted"/>
<organism evidence="2 3">
    <name type="scientific">Frankia casuarinae (strain DSM 45818 / CECT 9043 / HFP020203 / CcI3)</name>
    <dbReference type="NCBI Taxonomy" id="106370"/>
    <lineage>
        <taxon>Bacteria</taxon>
        <taxon>Bacillati</taxon>
        <taxon>Actinomycetota</taxon>
        <taxon>Actinomycetes</taxon>
        <taxon>Frankiales</taxon>
        <taxon>Frankiaceae</taxon>
        <taxon>Frankia</taxon>
    </lineage>
</organism>
<name>Q2J9F0_FRACC</name>
<dbReference type="AlphaFoldDB" id="Q2J9F0"/>
<feature type="compositionally biased region" description="Basic and acidic residues" evidence="1">
    <location>
        <begin position="9"/>
        <end position="29"/>
    </location>
</feature>
<gene>
    <name evidence="2" type="ordered locus">Francci3_2732</name>
</gene>
<keyword evidence="3" id="KW-1185">Reference proteome</keyword>
<dbReference type="KEGG" id="fra:Francci3_2732"/>
<dbReference type="STRING" id="106370.Francci3_2732"/>
<protein>
    <submittedName>
        <fullName evidence="2">Uncharacterized protein</fullName>
    </submittedName>
</protein>
<sequence length="191" mass="20395">MVGTCRSRTNADDRLPADPPGRAEGRDGIVESCDAADVRPQPSIPPPIPRPPDDLTQLGTIGHDNKADGQATHPQGQQEAPDRSRCHPPTPMKSGSDGTVRPRISSLRANGRVRNSAGAADQTQRGVRIETRSTAAPPWPAGVESGRWSRRARDSSLRTGGLQETRPDAGVTQHQDRRISQGSDISALPVN</sequence>